<dbReference type="Pfam" id="PF14905">
    <property type="entry name" value="OMP_b-brl_3"/>
    <property type="match status" value="1"/>
</dbReference>
<keyword evidence="3" id="KW-0998">Cell outer membrane</keyword>
<dbReference type="AlphaFoldDB" id="A0A318UD47"/>
<dbReference type="InterPro" id="IPR012910">
    <property type="entry name" value="Plug_dom"/>
</dbReference>
<dbReference type="Proteomes" id="UP000248198">
    <property type="component" value="Unassembled WGS sequence"/>
</dbReference>
<organism evidence="6 7">
    <name type="scientific">Pedobacter nutrimenti</name>
    <dbReference type="NCBI Taxonomy" id="1241337"/>
    <lineage>
        <taxon>Bacteria</taxon>
        <taxon>Pseudomonadati</taxon>
        <taxon>Bacteroidota</taxon>
        <taxon>Sphingobacteriia</taxon>
        <taxon>Sphingobacteriales</taxon>
        <taxon>Sphingobacteriaceae</taxon>
        <taxon>Pedobacter</taxon>
    </lineage>
</organism>
<dbReference type="RefSeq" id="WP_110833546.1">
    <property type="nucleotide sequence ID" value="NZ_QKLU01000006.1"/>
</dbReference>
<dbReference type="GO" id="GO:0009279">
    <property type="term" value="C:cell outer membrane"/>
    <property type="evidence" value="ECO:0007669"/>
    <property type="project" value="UniProtKB-SubCell"/>
</dbReference>
<dbReference type="PANTHER" id="PTHR40980:SF4">
    <property type="entry name" value="TONB-DEPENDENT RECEPTOR-LIKE BETA-BARREL DOMAIN-CONTAINING PROTEIN"/>
    <property type="match status" value="1"/>
</dbReference>
<dbReference type="EMBL" id="QKLU01000006">
    <property type="protein sequence ID" value="PYF72579.1"/>
    <property type="molecule type" value="Genomic_DNA"/>
</dbReference>
<keyword evidence="7" id="KW-1185">Reference proteome</keyword>
<evidence type="ECO:0000259" key="4">
    <source>
        <dbReference type="Pfam" id="PF07715"/>
    </source>
</evidence>
<dbReference type="OrthoDB" id="606851at2"/>
<dbReference type="Gene3D" id="2.170.130.10">
    <property type="entry name" value="TonB-dependent receptor, plug domain"/>
    <property type="match status" value="1"/>
</dbReference>
<proteinExistence type="predicted"/>
<keyword evidence="2" id="KW-0472">Membrane</keyword>
<comment type="subcellular location">
    <subcellularLocation>
        <location evidence="1">Cell outer membrane</location>
    </subcellularLocation>
</comment>
<dbReference type="SUPFAM" id="SSF56935">
    <property type="entry name" value="Porins"/>
    <property type="match status" value="1"/>
</dbReference>
<accession>A0A318UD47</accession>
<comment type="caution">
    <text evidence="6">The sequence shown here is derived from an EMBL/GenBank/DDBJ whole genome shotgun (WGS) entry which is preliminary data.</text>
</comment>
<dbReference type="Pfam" id="PF07715">
    <property type="entry name" value="Plug"/>
    <property type="match status" value="1"/>
</dbReference>
<protein>
    <submittedName>
        <fullName evidence="6">Outer membrane receptor protein involved in Fe transport</fullName>
    </submittedName>
</protein>
<dbReference type="PANTHER" id="PTHR40980">
    <property type="entry name" value="PLUG DOMAIN-CONTAINING PROTEIN"/>
    <property type="match status" value="1"/>
</dbReference>
<evidence type="ECO:0000256" key="3">
    <source>
        <dbReference type="ARBA" id="ARBA00023237"/>
    </source>
</evidence>
<sequence length="815" mass="91359">MHRSKLSLFLFLSVLIHFFTSTCLFAQSRSYTVQGKLQDRQQQAVEHALLSLLRLPDSSVLSKSSSRRDGSFSLSAPFQGKFFIRISSLEFKTVQSASFYLDKDTILARPFIMDSDAKQLAEVNIKAQEPALLQASGNKLIYNVGESINAKGTNTLEVLKKTPGVIVERDNSIDLNGRKGVLVLINGKNSYLQGEELTSYLRSLPSSNVKSIEIMSNGSAQYDAAGTAGIINIKLAKPAGNGFNLNLSTGLSYGLTLKQNTELSFNSRQDKLNVFGNYSHAFGNNAYRYGMTRTQDDKVFQSPTLDTDYRKTMGGTIGADYELDSRQTIGAVFNLNAVFGPGITDTRTTIRDAASGLLLNTLIAQNDYYQQNASRYNANVNYRFQDSLGRAFSFDADYGYFDGGSKNLQPNTYYKADGSLESSSTYRSLNKRDIYLYALASTYQFNVAKGKVNVGLKLSGVSADNGFINRLVKGTEESIDYGRSNQFDYKERIAAAFAQYQVPLSAKLKLEAGLRLEHTYSLGQLVPLAPGGQAPEDIKRDYTNIFPALSLNYQIHPEQALSLSYGKRIDRPSYQNLNPFEYLLDELSFWKGNPFLQPQINHKAELMYSFHQTVISFAYSLTNNYAAQITDTLQVNKVVMMPKNLGKQYHASLSIAQQFKIKEGWNLSLSATGYHVRNKIAFGLYRDFDLSRYAATLNVQQTFRMPLKIKGELSALYNSPRLGGSNEIMKNSSQIDLGFQRNFFQDRASLKLAFTDIFRGNNWDSKSRMNGLYLDSYGNAESRQVRLNFSYRFGGAKVKERQQRDNGLKNETQRL</sequence>
<keyword evidence="6" id="KW-0675">Receptor</keyword>
<reference evidence="6 7" key="1">
    <citation type="submission" date="2018-06" db="EMBL/GenBank/DDBJ databases">
        <title>Genomic Encyclopedia of Archaeal and Bacterial Type Strains, Phase II (KMG-II): from individual species to whole genera.</title>
        <authorList>
            <person name="Goeker M."/>
        </authorList>
    </citation>
    <scope>NUCLEOTIDE SEQUENCE [LARGE SCALE GENOMIC DNA]</scope>
    <source>
        <strain evidence="6 7">DSM 27372</strain>
    </source>
</reference>
<gene>
    <name evidence="6" type="ORF">B0O44_106234</name>
</gene>
<evidence type="ECO:0000313" key="7">
    <source>
        <dbReference type="Proteomes" id="UP000248198"/>
    </source>
</evidence>
<evidence type="ECO:0000259" key="5">
    <source>
        <dbReference type="Pfam" id="PF14905"/>
    </source>
</evidence>
<feature type="domain" description="Outer membrane protein beta-barrel" evidence="5">
    <location>
        <begin position="386"/>
        <end position="791"/>
    </location>
</feature>
<evidence type="ECO:0000256" key="2">
    <source>
        <dbReference type="ARBA" id="ARBA00023136"/>
    </source>
</evidence>
<dbReference type="InterPro" id="IPR037066">
    <property type="entry name" value="Plug_dom_sf"/>
</dbReference>
<dbReference type="InterPro" id="IPR041700">
    <property type="entry name" value="OMP_b-brl_3"/>
</dbReference>
<feature type="domain" description="TonB-dependent receptor plug" evidence="4">
    <location>
        <begin position="151"/>
        <end position="230"/>
    </location>
</feature>
<dbReference type="Gene3D" id="2.40.170.20">
    <property type="entry name" value="TonB-dependent receptor, beta-barrel domain"/>
    <property type="match status" value="1"/>
</dbReference>
<name>A0A318UD47_9SPHI</name>
<evidence type="ECO:0000313" key="6">
    <source>
        <dbReference type="EMBL" id="PYF72579.1"/>
    </source>
</evidence>
<dbReference type="InterPro" id="IPR036942">
    <property type="entry name" value="Beta-barrel_TonB_sf"/>
</dbReference>
<evidence type="ECO:0000256" key="1">
    <source>
        <dbReference type="ARBA" id="ARBA00004442"/>
    </source>
</evidence>